<dbReference type="AlphaFoldDB" id="A0A365P7W5"/>
<keyword evidence="1" id="KW-0812">Transmembrane</keyword>
<evidence type="ECO:0000313" key="2">
    <source>
        <dbReference type="EMBL" id="RBA32484.1"/>
    </source>
</evidence>
<gene>
    <name evidence="2" type="ORF">DQ226_13940</name>
</gene>
<evidence type="ECO:0000313" key="3">
    <source>
        <dbReference type="Proteomes" id="UP000252187"/>
    </source>
</evidence>
<sequence>MLSTILAQVEQPSPDAGPFAEVGARILGVLAWAVPTISVGLLIVCGAWLAWAYTDPSQDESNPKKTLAWVVVGGIIASAAATIVNWTWGG</sequence>
<comment type="caution">
    <text evidence="2">The sequence shown here is derived from an EMBL/GenBank/DDBJ whole genome shotgun (WGS) entry which is preliminary data.</text>
</comment>
<accession>A0A365P7W5</accession>
<feature type="transmembrane region" description="Helical" evidence="1">
    <location>
        <begin position="29"/>
        <end position="54"/>
    </location>
</feature>
<keyword evidence="1" id="KW-0472">Membrane</keyword>
<feature type="transmembrane region" description="Helical" evidence="1">
    <location>
        <begin position="66"/>
        <end position="88"/>
    </location>
</feature>
<dbReference type="InterPro" id="IPR007039">
    <property type="entry name" value="TrbC/VirB2"/>
</dbReference>
<dbReference type="Proteomes" id="UP000252187">
    <property type="component" value="Unassembled WGS sequence"/>
</dbReference>
<keyword evidence="1" id="KW-1133">Transmembrane helix</keyword>
<protein>
    <submittedName>
        <fullName evidence="2">Uncharacterized protein</fullName>
    </submittedName>
</protein>
<reference evidence="2 3" key="1">
    <citation type="submission" date="2018-06" db="EMBL/GenBank/DDBJ databases">
        <title>Whole genome sequencing of four bacterial strains from South Shetland trench revealing bio-synthetic gene clusters.</title>
        <authorList>
            <person name="Abdel-Mageed W.M."/>
            <person name="Lehri B."/>
            <person name="Jarmusch S.A."/>
            <person name="Miranda K."/>
            <person name="Goodfellow M."/>
            <person name="Jaspars M."/>
            <person name="Karlyshev A.V."/>
        </authorList>
    </citation>
    <scope>NUCLEOTIDE SEQUENCE [LARGE SCALE GENOMIC DNA]</scope>
    <source>
        <strain evidence="2 3">SST1</strain>
    </source>
</reference>
<dbReference type="EMBL" id="QNTT01000045">
    <property type="protein sequence ID" value="RBA32484.1"/>
    <property type="molecule type" value="Genomic_DNA"/>
</dbReference>
<proteinExistence type="predicted"/>
<organism evidence="2 3">
    <name type="scientific">Dietzia maris</name>
    <dbReference type="NCBI Taxonomy" id="37915"/>
    <lineage>
        <taxon>Bacteria</taxon>
        <taxon>Bacillati</taxon>
        <taxon>Actinomycetota</taxon>
        <taxon>Actinomycetes</taxon>
        <taxon>Mycobacteriales</taxon>
        <taxon>Dietziaceae</taxon>
        <taxon>Dietzia</taxon>
    </lineage>
</organism>
<dbReference type="Pfam" id="PF04956">
    <property type="entry name" value="TrbC"/>
    <property type="match status" value="1"/>
</dbReference>
<name>A0A365P7W5_9ACTN</name>
<evidence type="ECO:0000256" key="1">
    <source>
        <dbReference type="SAM" id="Phobius"/>
    </source>
</evidence>